<evidence type="ECO:0000256" key="4">
    <source>
        <dbReference type="ARBA" id="ARBA00022692"/>
    </source>
</evidence>
<dbReference type="SUPFAM" id="SSF103473">
    <property type="entry name" value="MFS general substrate transporter"/>
    <property type="match status" value="1"/>
</dbReference>
<comment type="catalytic activity">
    <reaction evidence="9">
        <text>D-xylose(out) = D-xylose(in)</text>
        <dbReference type="Rhea" id="RHEA:78427"/>
        <dbReference type="ChEBI" id="CHEBI:53455"/>
    </reaction>
    <physiologicalReaction direction="left-to-right" evidence="9">
        <dbReference type="Rhea" id="RHEA:78428"/>
    </physiologicalReaction>
</comment>
<dbReference type="GO" id="GO:0022857">
    <property type="term" value="F:transmembrane transporter activity"/>
    <property type="evidence" value="ECO:0007669"/>
    <property type="project" value="InterPro"/>
</dbReference>
<dbReference type="InterPro" id="IPR050814">
    <property type="entry name" value="Myo-inositol_Transporter"/>
</dbReference>
<keyword evidence="4 14" id="KW-0812">Transmembrane</keyword>
<name>A0AAD1UCX8_EUPCR</name>
<evidence type="ECO:0000256" key="13">
    <source>
        <dbReference type="ARBA" id="ARBA00044780"/>
    </source>
</evidence>
<dbReference type="Pfam" id="PF00083">
    <property type="entry name" value="Sugar_tr"/>
    <property type="match status" value="1"/>
</dbReference>
<evidence type="ECO:0000256" key="8">
    <source>
        <dbReference type="ARBA" id="ARBA00044648"/>
    </source>
</evidence>
<keyword evidence="6 14" id="KW-0472">Membrane</keyword>
<comment type="catalytic activity">
    <reaction evidence="10">
        <text>D-mannose(out) = D-mannose(in)</text>
        <dbReference type="Rhea" id="RHEA:78391"/>
        <dbReference type="ChEBI" id="CHEBI:4208"/>
    </reaction>
    <physiologicalReaction direction="left-to-right" evidence="10">
        <dbReference type="Rhea" id="RHEA:78392"/>
    </physiologicalReaction>
</comment>
<dbReference type="InterPro" id="IPR003663">
    <property type="entry name" value="Sugar/inositol_transpt"/>
</dbReference>
<comment type="catalytic activity">
    <reaction evidence="7">
        <text>D-galactose(in) = D-galactose(out)</text>
        <dbReference type="Rhea" id="RHEA:34915"/>
        <dbReference type="ChEBI" id="CHEBI:4139"/>
    </reaction>
    <physiologicalReaction direction="right-to-left" evidence="7">
        <dbReference type="Rhea" id="RHEA:34917"/>
    </physiologicalReaction>
</comment>
<evidence type="ECO:0000256" key="14">
    <source>
        <dbReference type="SAM" id="Phobius"/>
    </source>
</evidence>
<comment type="catalytic activity">
    <reaction evidence="12">
        <text>D-fructose(out) = D-fructose(in)</text>
        <dbReference type="Rhea" id="RHEA:60372"/>
        <dbReference type="ChEBI" id="CHEBI:37721"/>
    </reaction>
    <physiologicalReaction direction="left-to-right" evidence="12">
        <dbReference type="Rhea" id="RHEA:60373"/>
    </physiologicalReaction>
</comment>
<keyword evidence="5 14" id="KW-1133">Transmembrane helix</keyword>
<reference evidence="16" key="1">
    <citation type="submission" date="2023-07" db="EMBL/GenBank/DDBJ databases">
        <authorList>
            <consortium name="AG Swart"/>
            <person name="Singh M."/>
            <person name="Singh A."/>
            <person name="Seah K."/>
            <person name="Emmerich C."/>
        </authorList>
    </citation>
    <scope>NUCLEOTIDE SEQUENCE</scope>
    <source>
        <strain evidence="16">DP1</strain>
    </source>
</reference>
<feature type="domain" description="Major facilitator superfamily (MFS) profile" evidence="15">
    <location>
        <begin position="9"/>
        <end position="445"/>
    </location>
</feature>
<feature type="transmembrane region" description="Helical" evidence="14">
    <location>
        <begin position="360"/>
        <end position="383"/>
    </location>
</feature>
<protein>
    <recommendedName>
        <fullName evidence="13">Hexose transporter 1</fullName>
    </recommendedName>
</protein>
<dbReference type="GO" id="GO:0016020">
    <property type="term" value="C:membrane"/>
    <property type="evidence" value="ECO:0007669"/>
    <property type="project" value="UniProtKB-SubCell"/>
</dbReference>
<evidence type="ECO:0000256" key="6">
    <source>
        <dbReference type="ARBA" id="ARBA00023136"/>
    </source>
</evidence>
<dbReference type="InterPro" id="IPR005828">
    <property type="entry name" value="MFS_sugar_transport-like"/>
</dbReference>
<organism evidence="16 17">
    <name type="scientific">Euplotes crassus</name>
    <dbReference type="NCBI Taxonomy" id="5936"/>
    <lineage>
        <taxon>Eukaryota</taxon>
        <taxon>Sar</taxon>
        <taxon>Alveolata</taxon>
        <taxon>Ciliophora</taxon>
        <taxon>Intramacronucleata</taxon>
        <taxon>Spirotrichea</taxon>
        <taxon>Hypotrichia</taxon>
        <taxon>Euplotida</taxon>
        <taxon>Euplotidae</taxon>
        <taxon>Moneuplotes</taxon>
    </lineage>
</organism>
<dbReference type="PROSITE" id="PS50850">
    <property type="entry name" value="MFS"/>
    <property type="match status" value="1"/>
</dbReference>
<dbReference type="PANTHER" id="PTHR48020:SF12">
    <property type="entry name" value="PROTON MYO-INOSITOL COTRANSPORTER"/>
    <property type="match status" value="1"/>
</dbReference>
<dbReference type="Gene3D" id="1.20.1250.20">
    <property type="entry name" value="MFS general substrate transporter like domains"/>
    <property type="match status" value="1"/>
</dbReference>
<feature type="transmembrane region" description="Helical" evidence="14">
    <location>
        <begin position="82"/>
        <end position="103"/>
    </location>
</feature>
<gene>
    <name evidence="16" type="ORF">ECRASSUSDP1_LOCUS8166</name>
</gene>
<feature type="transmembrane region" description="Helical" evidence="14">
    <location>
        <begin position="181"/>
        <end position="203"/>
    </location>
</feature>
<feature type="transmembrane region" description="Helical" evidence="14">
    <location>
        <begin position="7"/>
        <end position="34"/>
    </location>
</feature>
<feature type="transmembrane region" description="Helical" evidence="14">
    <location>
        <begin position="109"/>
        <end position="127"/>
    </location>
</feature>
<evidence type="ECO:0000256" key="10">
    <source>
        <dbReference type="ARBA" id="ARBA00044662"/>
    </source>
</evidence>
<comment type="catalytic activity">
    <reaction evidence="8">
        <text>D-glucose(out) = D-glucose(in)</text>
        <dbReference type="Rhea" id="RHEA:60376"/>
        <dbReference type="ChEBI" id="CHEBI:4167"/>
    </reaction>
    <physiologicalReaction direction="left-to-right" evidence="8">
        <dbReference type="Rhea" id="RHEA:60377"/>
    </physiologicalReaction>
</comment>
<evidence type="ECO:0000313" key="16">
    <source>
        <dbReference type="EMBL" id="CAI2366891.1"/>
    </source>
</evidence>
<dbReference type="Proteomes" id="UP001295684">
    <property type="component" value="Unassembled WGS sequence"/>
</dbReference>
<feature type="transmembrane region" description="Helical" evidence="14">
    <location>
        <begin position="333"/>
        <end position="354"/>
    </location>
</feature>
<feature type="transmembrane region" description="Helical" evidence="14">
    <location>
        <begin position="54"/>
        <end position="75"/>
    </location>
</feature>
<comment type="subunit">
    <text evidence="2">Homodimer.</text>
</comment>
<evidence type="ECO:0000256" key="5">
    <source>
        <dbReference type="ARBA" id="ARBA00022989"/>
    </source>
</evidence>
<proteinExistence type="predicted"/>
<keyword evidence="3" id="KW-0813">Transport</keyword>
<evidence type="ECO:0000313" key="17">
    <source>
        <dbReference type="Proteomes" id="UP001295684"/>
    </source>
</evidence>
<comment type="subcellular location">
    <subcellularLocation>
        <location evidence="1">Membrane</location>
        <topology evidence="1">Multi-pass membrane protein</topology>
    </subcellularLocation>
</comment>
<dbReference type="InterPro" id="IPR036259">
    <property type="entry name" value="MFS_trans_sf"/>
</dbReference>
<feature type="transmembrane region" description="Helical" evidence="14">
    <location>
        <begin position="390"/>
        <end position="410"/>
    </location>
</feature>
<feature type="transmembrane region" description="Helical" evidence="14">
    <location>
        <begin position="303"/>
        <end position="326"/>
    </location>
</feature>
<evidence type="ECO:0000256" key="12">
    <source>
        <dbReference type="ARBA" id="ARBA00044710"/>
    </source>
</evidence>
<dbReference type="PANTHER" id="PTHR48020">
    <property type="entry name" value="PROTON MYO-INOSITOL COTRANSPORTER"/>
    <property type="match status" value="1"/>
</dbReference>
<feature type="transmembrane region" description="Helical" evidence="14">
    <location>
        <begin position="139"/>
        <end position="161"/>
    </location>
</feature>
<evidence type="ECO:0000256" key="11">
    <source>
        <dbReference type="ARBA" id="ARBA00044668"/>
    </source>
</evidence>
<keyword evidence="17" id="KW-1185">Reference proteome</keyword>
<feature type="transmembrane region" description="Helical" evidence="14">
    <location>
        <begin position="260"/>
        <end position="283"/>
    </location>
</feature>
<evidence type="ECO:0000256" key="7">
    <source>
        <dbReference type="ARBA" id="ARBA00044637"/>
    </source>
</evidence>
<evidence type="ECO:0000256" key="9">
    <source>
        <dbReference type="ARBA" id="ARBA00044656"/>
    </source>
</evidence>
<dbReference type="InterPro" id="IPR020846">
    <property type="entry name" value="MFS_dom"/>
</dbReference>
<evidence type="ECO:0000256" key="1">
    <source>
        <dbReference type="ARBA" id="ARBA00004141"/>
    </source>
</evidence>
<dbReference type="PRINTS" id="PR00171">
    <property type="entry name" value="SUGRTRNSPORT"/>
</dbReference>
<comment type="caution">
    <text evidence="16">The sequence shown here is derived from an EMBL/GenBank/DDBJ whole genome shotgun (WGS) entry which is preliminary data.</text>
</comment>
<dbReference type="AlphaFoldDB" id="A0AAD1UCX8"/>
<evidence type="ECO:0000256" key="2">
    <source>
        <dbReference type="ARBA" id="ARBA00011738"/>
    </source>
</evidence>
<evidence type="ECO:0000256" key="3">
    <source>
        <dbReference type="ARBA" id="ARBA00022448"/>
    </source>
</evidence>
<sequence>MRVVFLWAWMITIGIGMFQMGYCNVMFSSFLDILQPQLGKYGRDIIHDDNDFNAIMTTAVPAGAAVGAFTGGFLAAMGRRRAIFLVNAILCLGTGISMIFHFFSILAGRLIVGYSVGALTVLTPMFISETSPVKLLGPLGTLNQVMATIGIMVGYFLGFLAPLSLKSDDSENFAIYSTNSWRYVFMVPAIVAIFQCILLLFIFKYDTPKYYRQVGNEELALKSEQLIDPDLDGKARSLQPVQESTHKVKISQHCSPKYRWALMVGCLLAFFQQLTGINVVILYSNKVFTSGSNEENHNDLIRARTGTVIVGVVNWAATMVAIPLLFKIGRKALMLVGHTGMSLALIALGVLAIFEIDIAIIAFTMVFIAFFEVGVGSVVFLYLAEIMTEFGISMALAVVWSLTILVSLITPRMIEQLHQDGLYFMFAGINVIGWFFILFCIKETKGKSKIELKGLYSKQNNNFEDVEVNISDEVTA</sequence>
<evidence type="ECO:0000259" key="15">
    <source>
        <dbReference type="PROSITE" id="PS50850"/>
    </source>
</evidence>
<feature type="transmembrane region" description="Helical" evidence="14">
    <location>
        <begin position="422"/>
        <end position="441"/>
    </location>
</feature>
<dbReference type="EMBL" id="CAMPGE010007975">
    <property type="protein sequence ID" value="CAI2366891.1"/>
    <property type="molecule type" value="Genomic_DNA"/>
</dbReference>
<comment type="catalytic activity">
    <reaction evidence="11">
        <text>D-glucosamine(out) = D-glucosamine(in)</text>
        <dbReference type="Rhea" id="RHEA:78423"/>
        <dbReference type="ChEBI" id="CHEBI:58723"/>
    </reaction>
    <physiologicalReaction direction="left-to-right" evidence="11">
        <dbReference type="Rhea" id="RHEA:78424"/>
    </physiologicalReaction>
</comment>
<accession>A0AAD1UCX8</accession>